<evidence type="ECO:0000256" key="4">
    <source>
        <dbReference type="ARBA" id="ARBA00022525"/>
    </source>
</evidence>
<accession>A0AAV6HK86</accession>
<organism evidence="13 14">
    <name type="scientific">Rhododendron griersonianum</name>
    <dbReference type="NCBI Taxonomy" id="479676"/>
    <lineage>
        <taxon>Eukaryota</taxon>
        <taxon>Viridiplantae</taxon>
        <taxon>Streptophyta</taxon>
        <taxon>Embryophyta</taxon>
        <taxon>Tracheophyta</taxon>
        <taxon>Spermatophyta</taxon>
        <taxon>Magnoliopsida</taxon>
        <taxon>eudicotyledons</taxon>
        <taxon>Gunneridae</taxon>
        <taxon>Pentapetalae</taxon>
        <taxon>asterids</taxon>
        <taxon>Ericales</taxon>
        <taxon>Ericaceae</taxon>
        <taxon>Ericoideae</taxon>
        <taxon>Rhodoreae</taxon>
        <taxon>Rhododendron</taxon>
    </lineage>
</organism>
<feature type="domain" description="HMA" evidence="11">
    <location>
        <begin position="480"/>
        <end position="545"/>
    </location>
</feature>
<dbReference type="EMBL" id="JACTNZ010000013">
    <property type="protein sequence ID" value="KAG5514429.1"/>
    <property type="molecule type" value="Genomic_DNA"/>
</dbReference>
<dbReference type="Gene3D" id="3.30.70.100">
    <property type="match status" value="1"/>
</dbReference>
<dbReference type="Pfam" id="PF14543">
    <property type="entry name" value="TAXi_N"/>
    <property type="match status" value="1"/>
</dbReference>
<dbReference type="GO" id="GO:0016020">
    <property type="term" value="C:membrane"/>
    <property type="evidence" value="ECO:0007669"/>
    <property type="project" value="UniProtKB-SubCell"/>
</dbReference>
<dbReference type="InterPro" id="IPR021109">
    <property type="entry name" value="Peptidase_aspartic_dom_sf"/>
</dbReference>
<evidence type="ECO:0000259" key="12">
    <source>
        <dbReference type="PROSITE" id="PS51767"/>
    </source>
</evidence>
<dbReference type="Gene3D" id="3.30.60.20">
    <property type="match status" value="1"/>
</dbReference>
<dbReference type="PANTHER" id="PTHR47965">
    <property type="entry name" value="ASPARTYL PROTEASE-RELATED"/>
    <property type="match status" value="1"/>
</dbReference>
<dbReference type="GO" id="GO:0046872">
    <property type="term" value="F:metal ion binding"/>
    <property type="evidence" value="ECO:0007669"/>
    <property type="project" value="UniProtKB-KW"/>
</dbReference>
<evidence type="ECO:0000256" key="8">
    <source>
        <dbReference type="ARBA" id="ARBA00022833"/>
    </source>
</evidence>
<keyword evidence="8" id="KW-0862">Zinc</keyword>
<proteinExistence type="inferred from homology"/>
<dbReference type="InterPro" id="IPR033121">
    <property type="entry name" value="PEPTIDASE_A1"/>
</dbReference>
<dbReference type="Pfam" id="PF00403">
    <property type="entry name" value="HMA"/>
    <property type="match status" value="1"/>
</dbReference>
<evidence type="ECO:0000256" key="1">
    <source>
        <dbReference type="ARBA" id="ARBA00004170"/>
    </source>
</evidence>
<evidence type="ECO:0008006" key="15">
    <source>
        <dbReference type="Google" id="ProtNLM"/>
    </source>
</evidence>
<sequence length="849" mass="93514">MDLTSFIVKEEEDDDDDDGRSLGRSFESKSHRASAGEGRVLGHRRSYSLLAPITKDHSTRQYTLTVSLKTPPQPTTLLLDLGASFAWVDCTRNYTSSTYHHIPCSAPLCTSLHSLSCSNCFDPPGPGCANDSCSMFPENSVTRTAVSAEALVDSLSLPETDGHSPGRPVTLPDFVFSCSITSLLQGLAKGVSGLAGLGRSNISLPAQVSAFFSEPYLFALCLSGSRTASGAAFFNSGGPYFFLPGIDLAKTLIYTPLILNPVGSTVITYYLHPSDEYFIGVTSVKVNGKDVPFNKTLLTVDDNGFGGTKISTVVPYTVLHASIYKAFTDAFVRESAALNLTVTEAVKPFSVCYSARDVMSTRVGPAVPTVDLVMQSDDVFWRVFGANSMVRIARDDADVWCLGFVDGGTNPRASIVIGGNQMEDNLLQFDVGLKRLGFSSLVLVHAINFVEFSELTGKGIYYKLCGILINSMGYYTEKTQRTFDLKLNLHCKHCVNDVRKIVLKIEGVVSIDIDKDLELGKATISGNVDPQTVIKKLKDRANKHAELLGKEEERPPKINHKEMQIVLQQNPVRIDQRKVAPQPLGLISKSVDKPMEIDIHDCDPKHDHELELKSYNKPFKCDRCREDGFTSGYRCKHCIYDLHKGCLNPKPKITHDLFPGSIFKFRLKFRQKPEKICDACGMEIHGHSYSCKEDKLDLHPACSKLPGKLRISGTDFVLCEKVKYKCFWCKKEKPSWLAETKVAGLCYVSERDKFSCHVHCLSLVMQEAWKRGRGDLDRNDDDDDDNDAISKALEKVDLKLVATAKGSGGGLFLGAVTIFLKTIISILFGDPTGLIVSALTELVKELLTL</sequence>
<dbReference type="InterPro" id="IPR032861">
    <property type="entry name" value="TAXi_N"/>
</dbReference>
<protein>
    <recommendedName>
        <fullName evidence="15">Peptidase A1 domain-containing protein</fullName>
    </recommendedName>
</protein>
<evidence type="ECO:0000313" key="13">
    <source>
        <dbReference type="EMBL" id="KAG5514429.1"/>
    </source>
</evidence>
<evidence type="ECO:0000256" key="2">
    <source>
        <dbReference type="ARBA" id="ARBA00004239"/>
    </source>
</evidence>
<dbReference type="InterPro" id="IPR046349">
    <property type="entry name" value="C1-like_sf"/>
</dbReference>
<evidence type="ECO:0000256" key="7">
    <source>
        <dbReference type="ARBA" id="ARBA00022737"/>
    </source>
</evidence>
<evidence type="ECO:0000256" key="6">
    <source>
        <dbReference type="ARBA" id="ARBA00022729"/>
    </source>
</evidence>
<dbReference type="Pfam" id="PF03107">
    <property type="entry name" value="C1_2"/>
    <property type="match status" value="1"/>
</dbReference>
<dbReference type="PROSITE" id="PS51767">
    <property type="entry name" value="PEPTIDASE_A1"/>
    <property type="match status" value="1"/>
</dbReference>
<dbReference type="CDD" id="cd00371">
    <property type="entry name" value="HMA"/>
    <property type="match status" value="1"/>
</dbReference>
<dbReference type="FunFam" id="2.40.70.10:FF:000096">
    <property type="entry name" value="Basic 7S globulin"/>
    <property type="match status" value="1"/>
</dbReference>
<dbReference type="InterPro" id="IPR036163">
    <property type="entry name" value="HMA_dom_sf"/>
</dbReference>
<dbReference type="SUPFAM" id="SSF50630">
    <property type="entry name" value="Acid proteases"/>
    <property type="match status" value="1"/>
</dbReference>
<dbReference type="GO" id="GO:0009626">
    <property type="term" value="P:plant-type hypersensitive response"/>
    <property type="evidence" value="ECO:0007669"/>
    <property type="project" value="UniProtKB-KW"/>
</dbReference>
<dbReference type="InterPro" id="IPR006121">
    <property type="entry name" value="HMA_dom"/>
</dbReference>
<dbReference type="InterPro" id="IPR004146">
    <property type="entry name" value="DC1"/>
</dbReference>
<gene>
    <name evidence="13" type="ORF">RHGRI_035746</name>
</gene>
<evidence type="ECO:0000259" key="11">
    <source>
        <dbReference type="PROSITE" id="PS50846"/>
    </source>
</evidence>
<keyword evidence="5" id="KW-0479">Metal-binding</keyword>
<evidence type="ECO:0000256" key="9">
    <source>
        <dbReference type="SAM" id="MobiDB-lite"/>
    </source>
</evidence>
<dbReference type="Proteomes" id="UP000823749">
    <property type="component" value="Chromosome 13"/>
</dbReference>
<dbReference type="FunFam" id="2.40.70.10:FF:000041">
    <property type="entry name" value="Basic 7S globulin"/>
    <property type="match status" value="1"/>
</dbReference>
<evidence type="ECO:0000256" key="3">
    <source>
        <dbReference type="ARBA" id="ARBA00007447"/>
    </source>
</evidence>
<dbReference type="PROSITE" id="PS50846">
    <property type="entry name" value="HMA_2"/>
    <property type="match status" value="1"/>
</dbReference>
<dbReference type="Pfam" id="PF14541">
    <property type="entry name" value="TAXi_C"/>
    <property type="match status" value="1"/>
</dbReference>
<keyword evidence="7" id="KW-0677">Repeat</keyword>
<dbReference type="Gene3D" id="2.40.70.10">
    <property type="entry name" value="Acid Proteases"/>
    <property type="match status" value="2"/>
</dbReference>
<comment type="similarity">
    <text evidence="3">Belongs to the peptidase A1 family.</text>
</comment>
<keyword evidence="14" id="KW-1185">Reference proteome</keyword>
<dbReference type="GO" id="GO:0005576">
    <property type="term" value="C:extracellular region"/>
    <property type="evidence" value="ECO:0007669"/>
    <property type="project" value="UniProtKB-SubCell"/>
</dbReference>
<feature type="domain" description="Phorbol-ester/DAG-type" evidence="10">
    <location>
        <begin position="607"/>
        <end position="654"/>
    </location>
</feature>
<dbReference type="InterPro" id="IPR002219">
    <property type="entry name" value="PKC_DAG/PE"/>
</dbReference>
<dbReference type="PROSITE" id="PS50081">
    <property type="entry name" value="ZF_DAG_PE_2"/>
    <property type="match status" value="1"/>
</dbReference>
<dbReference type="GO" id="GO:0006508">
    <property type="term" value="P:proteolysis"/>
    <property type="evidence" value="ECO:0007669"/>
    <property type="project" value="InterPro"/>
</dbReference>
<dbReference type="AlphaFoldDB" id="A0AAV6HK86"/>
<dbReference type="SUPFAM" id="SSF57889">
    <property type="entry name" value="Cysteine-rich domain"/>
    <property type="match status" value="1"/>
</dbReference>
<comment type="subcellular location">
    <subcellularLocation>
        <location evidence="1">Membrane</location>
        <topology evidence="1">Peripheral membrane protein</topology>
    </subcellularLocation>
    <subcellularLocation>
        <location evidence="2">Secreted</location>
        <location evidence="2">Extracellular space</location>
    </subcellularLocation>
</comment>
<comment type="caution">
    <text evidence="13">The sequence shown here is derived from an EMBL/GenBank/DDBJ whole genome shotgun (WGS) entry which is preliminary data.</text>
</comment>
<dbReference type="InterPro" id="IPR001461">
    <property type="entry name" value="Aspartic_peptidase_A1"/>
</dbReference>
<dbReference type="InterPro" id="IPR033868">
    <property type="entry name" value="Xylanase_inhibitor_I-like"/>
</dbReference>
<name>A0AAV6HK86_9ERIC</name>
<reference evidence="13 14" key="1">
    <citation type="submission" date="2020-08" db="EMBL/GenBank/DDBJ databases">
        <title>Plant Genome Project.</title>
        <authorList>
            <person name="Zhang R.-G."/>
        </authorList>
    </citation>
    <scope>NUCLEOTIDE SEQUENCE [LARGE SCALE GENOMIC DNA]</scope>
    <source>
        <strain evidence="13">WSP0</strain>
        <tissue evidence="13">Leaf</tissue>
    </source>
</reference>
<dbReference type="InterPro" id="IPR032799">
    <property type="entry name" value="TAXi_C"/>
</dbReference>
<dbReference type="SUPFAM" id="SSF55008">
    <property type="entry name" value="HMA, heavy metal-associated domain"/>
    <property type="match status" value="1"/>
</dbReference>
<dbReference type="CDD" id="cd05489">
    <property type="entry name" value="xylanase_inhibitor_I_like"/>
    <property type="match status" value="1"/>
</dbReference>
<keyword evidence="4" id="KW-0964">Secreted</keyword>
<dbReference type="CDD" id="cd00029">
    <property type="entry name" value="C1"/>
    <property type="match status" value="1"/>
</dbReference>
<keyword evidence="6" id="KW-0732">Signal</keyword>
<dbReference type="GO" id="GO:0004190">
    <property type="term" value="F:aspartic-type endopeptidase activity"/>
    <property type="evidence" value="ECO:0007669"/>
    <property type="project" value="InterPro"/>
</dbReference>
<dbReference type="PANTHER" id="PTHR47965:SF6">
    <property type="entry name" value="ASPARTIC PROTEINASE GIP1-RELATED"/>
    <property type="match status" value="1"/>
</dbReference>
<evidence type="ECO:0000256" key="5">
    <source>
        <dbReference type="ARBA" id="ARBA00022723"/>
    </source>
</evidence>
<feature type="region of interest" description="Disordered" evidence="9">
    <location>
        <begin position="1"/>
        <end position="37"/>
    </location>
</feature>
<evidence type="ECO:0000259" key="10">
    <source>
        <dbReference type="PROSITE" id="PS50081"/>
    </source>
</evidence>
<feature type="domain" description="Peptidase A1" evidence="12">
    <location>
        <begin position="62"/>
        <end position="439"/>
    </location>
</feature>
<evidence type="ECO:0000313" key="14">
    <source>
        <dbReference type="Proteomes" id="UP000823749"/>
    </source>
</evidence>